<protein>
    <recommendedName>
        <fullName evidence="2">protein-tyrosine-phosphatase</fullName>
        <ecNumber evidence="2">3.1.3.48</ecNumber>
    </recommendedName>
</protein>
<dbReference type="KEGG" id="rru:Rru_A3646"/>
<dbReference type="AlphaFoldDB" id="Q2RN55"/>
<evidence type="ECO:0000256" key="1">
    <source>
        <dbReference type="ARBA" id="ARBA00011063"/>
    </source>
</evidence>
<dbReference type="InterPro" id="IPR050438">
    <property type="entry name" value="LMW_PTPase"/>
</dbReference>
<dbReference type="EnsemblBacteria" id="ABC24440">
    <property type="protein sequence ID" value="ABC24440"/>
    <property type="gene ID" value="Rru_A3646"/>
</dbReference>
<proteinExistence type="inferred from homology"/>
<name>Q2RN55_RHORT</name>
<dbReference type="STRING" id="269796.Rru_A3646"/>
<reference evidence="7 8" key="1">
    <citation type="journal article" date="2011" name="Stand. Genomic Sci.">
        <title>Complete genome sequence of Rhodospirillum rubrum type strain (S1).</title>
        <authorList>
            <person name="Munk A.C."/>
            <person name="Copeland A."/>
            <person name="Lucas S."/>
            <person name="Lapidus A."/>
            <person name="Del Rio T.G."/>
            <person name="Barry K."/>
            <person name="Detter J.C."/>
            <person name="Hammon N."/>
            <person name="Israni S."/>
            <person name="Pitluck S."/>
            <person name="Brettin T."/>
            <person name="Bruce D."/>
            <person name="Han C."/>
            <person name="Tapia R."/>
            <person name="Gilna P."/>
            <person name="Schmutz J."/>
            <person name="Larimer F."/>
            <person name="Land M."/>
            <person name="Kyrpides N.C."/>
            <person name="Mavromatis K."/>
            <person name="Richardson P."/>
            <person name="Rohde M."/>
            <person name="Goker M."/>
            <person name="Klenk H.P."/>
            <person name="Zhang Y."/>
            <person name="Roberts G.P."/>
            <person name="Reslewic S."/>
            <person name="Schwartz D.C."/>
        </authorList>
    </citation>
    <scope>NUCLEOTIDE SEQUENCE [LARGE SCALE GENOMIC DNA]</scope>
    <source>
        <strain evidence="8">ATCC 11170 / ATH 1.1.1 / DSM 467 / LMG 4362 / NCIMB 8255 / S1</strain>
    </source>
</reference>
<dbReference type="PhylomeDB" id="Q2RN55"/>
<organism evidence="7 8">
    <name type="scientific">Rhodospirillum rubrum (strain ATCC 11170 / ATH 1.1.1 / DSM 467 / LMG 4362 / NCIMB 8255 / S1)</name>
    <dbReference type="NCBI Taxonomy" id="269796"/>
    <lineage>
        <taxon>Bacteria</taxon>
        <taxon>Pseudomonadati</taxon>
        <taxon>Pseudomonadota</taxon>
        <taxon>Alphaproteobacteria</taxon>
        <taxon>Rhodospirillales</taxon>
        <taxon>Rhodospirillaceae</taxon>
        <taxon>Rhodospirillum</taxon>
    </lineage>
</organism>
<dbReference type="Proteomes" id="UP000001929">
    <property type="component" value="Chromosome"/>
</dbReference>
<evidence type="ECO:0000313" key="8">
    <source>
        <dbReference type="Proteomes" id="UP000001929"/>
    </source>
</evidence>
<accession>Q2RN55</accession>
<evidence type="ECO:0000256" key="3">
    <source>
        <dbReference type="ARBA" id="ARBA00022801"/>
    </source>
</evidence>
<sequence>MHRILFVCTGNICRSPTAEVVFRAKAQAAGLGERVFVDSAGTAGYHVGEPADGRSAEAARRRGYRFEGQIARQVRADDFETFDLILALDAGHLAALRRLCPPARRDRLALLMDHASSPWVGTDVPDPYYGGAGGFDDVLDRIEDACDGLVTRLNAAPLVSGKS</sequence>
<dbReference type="eggNOG" id="COG0394">
    <property type="taxonomic scope" value="Bacteria"/>
</dbReference>
<dbReference type="InterPro" id="IPR017867">
    <property type="entry name" value="Tyr_phospatase_low_mol_wt"/>
</dbReference>
<dbReference type="PANTHER" id="PTHR11717">
    <property type="entry name" value="LOW MOLECULAR WEIGHT PROTEIN TYROSINE PHOSPHATASE"/>
    <property type="match status" value="1"/>
</dbReference>
<dbReference type="PANTHER" id="PTHR11717:SF7">
    <property type="entry name" value="LOW MOLECULAR WEIGHT PHOSPHOTYROSINE PROTEIN PHOSPHATASE"/>
    <property type="match status" value="1"/>
</dbReference>
<comment type="similarity">
    <text evidence="1">Belongs to the low molecular weight phosphotyrosine protein phosphatase family.</text>
</comment>
<dbReference type="InterPro" id="IPR036196">
    <property type="entry name" value="Ptyr_pPase_sf"/>
</dbReference>
<feature type="active site" description="Proton donor" evidence="5">
    <location>
        <position position="126"/>
    </location>
</feature>
<dbReference type="CDD" id="cd16343">
    <property type="entry name" value="LMWPTP"/>
    <property type="match status" value="1"/>
</dbReference>
<dbReference type="PRINTS" id="PR00719">
    <property type="entry name" value="LMWPTPASE"/>
</dbReference>
<dbReference type="Gene3D" id="3.40.50.2300">
    <property type="match status" value="1"/>
</dbReference>
<dbReference type="InterPro" id="IPR023485">
    <property type="entry name" value="Ptyr_pPase"/>
</dbReference>
<evidence type="ECO:0000259" key="6">
    <source>
        <dbReference type="SMART" id="SM00226"/>
    </source>
</evidence>
<keyword evidence="4" id="KW-0904">Protein phosphatase</keyword>
<dbReference type="HOGENOM" id="CLU_071415_2_2_5"/>
<dbReference type="RefSeq" id="WP_011391393.1">
    <property type="nucleotide sequence ID" value="NC_007643.1"/>
</dbReference>
<feature type="active site" evidence="5">
    <location>
        <position position="14"/>
    </location>
</feature>
<dbReference type="EC" id="3.1.3.48" evidence="2"/>
<dbReference type="EMBL" id="CP000230">
    <property type="protein sequence ID" value="ABC24440.1"/>
    <property type="molecule type" value="Genomic_DNA"/>
</dbReference>
<dbReference type="Pfam" id="PF01451">
    <property type="entry name" value="LMWPc"/>
    <property type="match status" value="1"/>
</dbReference>
<evidence type="ECO:0000256" key="5">
    <source>
        <dbReference type="PIRSR" id="PIRSR617867-1"/>
    </source>
</evidence>
<evidence type="ECO:0000256" key="4">
    <source>
        <dbReference type="ARBA" id="ARBA00022912"/>
    </source>
</evidence>
<keyword evidence="8" id="KW-1185">Reference proteome</keyword>
<dbReference type="PATRIC" id="fig|269796.9.peg.3768"/>
<keyword evidence="3" id="KW-0378">Hydrolase</keyword>
<feature type="active site" description="Nucleophile" evidence="5">
    <location>
        <position position="8"/>
    </location>
</feature>
<dbReference type="SUPFAM" id="SSF52788">
    <property type="entry name" value="Phosphotyrosine protein phosphatases I"/>
    <property type="match status" value="1"/>
</dbReference>
<gene>
    <name evidence="7" type="ordered locus">Rru_A3646</name>
</gene>
<dbReference type="GO" id="GO:0004725">
    <property type="term" value="F:protein tyrosine phosphatase activity"/>
    <property type="evidence" value="ECO:0007669"/>
    <property type="project" value="UniProtKB-EC"/>
</dbReference>
<evidence type="ECO:0000256" key="2">
    <source>
        <dbReference type="ARBA" id="ARBA00013064"/>
    </source>
</evidence>
<dbReference type="SMART" id="SM00226">
    <property type="entry name" value="LMWPc"/>
    <property type="match status" value="1"/>
</dbReference>
<evidence type="ECO:0000313" key="7">
    <source>
        <dbReference type="EMBL" id="ABC24440.1"/>
    </source>
</evidence>
<feature type="domain" description="Phosphotyrosine protein phosphatase I" evidence="6">
    <location>
        <begin position="2"/>
        <end position="152"/>
    </location>
</feature>